<evidence type="ECO:0000313" key="9">
    <source>
        <dbReference type="Proteomes" id="UP000006671"/>
    </source>
</evidence>
<organism evidence="9">
    <name type="scientific">Naegleria gruberi</name>
    <name type="common">Amoeba</name>
    <dbReference type="NCBI Taxonomy" id="5762"/>
    <lineage>
        <taxon>Eukaryota</taxon>
        <taxon>Discoba</taxon>
        <taxon>Heterolobosea</taxon>
        <taxon>Tetramitia</taxon>
        <taxon>Eutetramitia</taxon>
        <taxon>Vahlkampfiidae</taxon>
        <taxon>Naegleria</taxon>
    </lineage>
</organism>
<evidence type="ECO:0000256" key="3">
    <source>
        <dbReference type="ARBA" id="ARBA00022989"/>
    </source>
</evidence>
<feature type="region of interest" description="Disordered" evidence="5">
    <location>
        <begin position="541"/>
        <end position="587"/>
    </location>
</feature>
<evidence type="ECO:0000256" key="2">
    <source>
        <dbReference type="ARBA" id="ARBA00022692"/>
    </source>
</evidence>
<feature type="transmembrane region" description="Helical" evidence="6">
    <location>
        <begin position="400"/>
        <end position="420"/>
    </location>
</feature>
<keyword evidence="4 6" id="KW-0472">Membrane</keyword>
<reference evidence="8 9" key="1">
    <citation type="journal article" date="2010" name="Cell">
        <title>The genome of Naegleria gruberi illuminates early eukaryotic versatility.</title>
        <authorList>
            <person name="Fritz-Laylin L.K."/>
            <person name="Prochnik S.E."/>
            <person name="Ginger M.L."/>
            <person name="Dacks J.B."/>
            <person name="Carpenter M.L."/>
            <person name="Field M.C."/>
            <person name="Kuo A."/>
            <person name="Paredez A."/>
            <person name="Chapman J."/>
            <person name="Pham J."/>
            <person name="Shu S."/>
            <person name="Neupane R."/>
            <person name="Cipriano M."/>
            <person name="Mancuso J."/>
            <person name="Tu H."/>
            <person name="Salamov A."/>
            <person name="Lindquist E."/>
            <person name="Shapiro H."/>
            <person name="Lucas S."/>
            <person name="Grigoriev I.V."/>
            <person name="Cande W.Z."/>
            <person name="Fulton C."/>
            <person name="Rokhsar D.S."/>
            <person name="Dawson S.C."/>
        </authorList>
    </citation>
    <scope>NUCLEOTIDE SEQUENCE [LARGE SCALE GENOMIC DNA]</scope>
    <source>
        <strain evidence="8 9">NEG-M</strain>
    </source>
</reference>
<dbReference type="GO" id="GO:0015643">
    <property type="term" value="F:toxic substance binding"/>
    <property type="evidence" value="ECO:0007669"/>
    <property type="project" value="InterPro"/>
</dbReference>
<feature type="domain" description="Wntless-like transmembrane" evidence="7">
    <location>
        <begin position="290"/>
        <end position="534"/>
    </location>
</feature>
<keyword evidence="9" id="KW-1185">Reference proteome</keyword>
<dbReference type="AlphaFoldDB" id="D2VYM9"/>
<dbReference type="OMA" id="WGIDLAY"/>
<dbReference type="EMBL" id="GG738911">
    <property type="protein sequence ID" value="EFC38142.1"/>
    <property type="molecule type" value="Genomic_DNA"/>
</dbReference>
<dbReference type="GeneID" id="8857980"/>
<name>D2VYM9_NAEGR</name>
<dbReference type="PANTHER" id="PTHR31918">
    <property type="entry name" value="TRANSMEMBRANE PROTEIN 181"/>
    <property type="match status" value="1"/>
</dbReference>
<evidence type="ECO:0000256" key="1">
    <source>
        <dbReference type="ARBA" id="ARBA00004141"/>
    </source>
</evidence>
<protein>
    <submittedName>
        <fullName evidence="8">Predicted protein</fullName>
    </submittedName>
</protein>
<sequence>MNLRRDRSKRYEFVLDCLPRWSVILILVLVLLIVGLFVIISLFASPEASVTVTRRHSSNGSTIVTTTNSLVEDYKFITEQDRDEVLELTIENTIVEDNSTNSTTTDTTTDGGNSTTTNGTDIVVDPINPAPNNGTTPDNGTIVVPPTYMEEIFTGKRSIIDTFDSISIYAMEFKYILKLNPVNGGKDLFGAAIKSDLKVRVHMYGRNSDSEDWTMVNNVDDSVSTHELICAQTGYLSILQSGGCSAITLFHSRVIRYSNYKMNLTILNLENVYRSGLLENAIETSLQSNNPQYSMYELGFRMTFSVLSILHWIAFLVVTFWSQQLRNWHTAQKWLVVLLFLHFWYHDPLYPAMMWTGWEGFPVVDIILSVTFVYGFLLYLLIFFHSVFKAPQDRTFMNFYLTKIIIVGIGYILTLILMIWSRVYNVANPSSVDISSVPGYAYLLAANIVFLVLWGIDLAYYIFRAMGAVGKLKAKYSSRFRVVGSFSFIVAACFIGLTIAGNGFRTDVQSLTFLLLHGIVYVYFASLSFLLMPGKNEERKPELSASAKEMDANDKSDFTKPSSANRVEDDDEVQITDVVLSRNDEDF</sequence>
<dbReference type="InterPro" id="IPR047843">
    <property type="entry name" value="WLS-like_TM"/>
</dbReference>
<feature type="transmembrane region" description="Helical" evidence="6">
    <location>
        <begin position="366"/>
        <end position="388"/>
    </location>
</feature>
<feature type="region of interest" description="Disordered" evidence="5">
    <location>
        <begin position="98"/>
        <end position="122"/>
    </location>
</feature>
<dbReference type="InterPro" id="IPR040416">
    <property type="entry name" value="TMEM181"/>
</dbReference>
<evidence type="ECO:0000259" key="7">
    <source>
        <dbReference type="Pfam" id="PF06664"/>
    </source>
</evidence>
<dbReference type="InParanoid" id="D2VYM9"/>
<feature type="transmembrane region" description="Helical" evidence="6">
    <location>
        <begin position="21"/>
        <end position="44"/>
    </location>
</feature>
<dbReference type="STRING" id="5762.D2VYM9"/>
<evidence type="ECO:0000256" key="4">
    <source>
        <dbReference type="ARBA" id="ARBA00023136"/>
    </source>
</evidence>
<feature type="transmembrane region" description="Helical" evidence="6">
    <location>
        <begin position="510"/>
        <end position="531"/>
    </location>
</feature>
<comment type="subcellular location">
    <subcellularLocation>
        <location evidence="1">Membrane</location>
        <topology evidence="1">Multi-pass membrane protein</topology>
    </subcellularLocation>
</comment>
<dbReference type="Proteomes" id="UP000006671">
    <property type="component" value="Unassembled WGS sequence"/>
</dbReference>
<feature type="compositionally biased region" description="Basic and acidic residues" evidence="5">
    <location>
        <begin position="541"/>
        <end position="558"/>
    </location>
</feature>
<evidence type="ECO:0000256" key="5">
    <source>
        <dbReference type="SAM" id="MobiDB-lite"/>
    </source>
</evidence>
<feature type="compositionally biased region" description="Low complexity" evidence="5">
    <location>
        <begin position="98"/>
        <end position="121"/>
    </location>
</feature>
<proteinExistence type="predicted"/>
<evidence type="ECO:0000256" key="6">
    <source>
        <dbReference type="SAM" id="Phobius"/>
    </source>
</evidence>
<evidence type="ECO:0000313" key="8">
    <source>
        <dbReference type="EMBL" id="EFC38142.1"/>
    </source>
</evidence>
<accession>D2VYM9</accession>
<keyword evidence="2 6" id="KW-0812">Transmembrane</keyword>
<feature type="transmembrane region" description="Helical" evidence="6">
    <location>
        <begin position="298"/>
        <end position="321"/>
    </location>
</feature>
<dbReference type="Pfam" id="PF06664">
    <property type="entry name" value="WLS-like_TM"/>
    <property type="match status" value="1"/>
</dbReference>
<dbReference type="RefSeq" id="XP_002670886.1">
    <property type="nucleotide sequence ID" value="XM_002670840.1"/>
</dbReference>
<dbReference type="OrthoDB" id="28186at2759"/>
<dbReference type="PANTHER" id="PTHR31918:SF1">
    <property type="entry name" value="TRANSMEMBRANE PROTEIN 181"/>
    <property type="match status" value="1"/>
</dbReference>
<dbReference type="VEuPathDB" id="AmoebaDB:NAEGRDRAFT_59605"/>
<gene>
    <name evidence="8" type="ORF">NAEGRDRAFT_59605</name>
</gene>
<feature type="transmembrane region" description="Helical" evidence="6">
    <location>
        <begin position="440"/>
        <end position="463"/>
    </location>
</feature>
<feature type="transmembrane region" description="Helical" evidence="6">
    <location>
        <begin position="483"/>
        <end position="504"/>
    </location>
</feature>
<dbReference type="GO" id="GO:0016020">
    <property type="term" value="C:membrane"/>
    <property type="evidence" value="ECO:0007669"/>
    <property type="project" value="UniProtKB-SubCell"/>
</dbReference>
<feature type="transmembrane region" description="Helical" evidence="6">
    <location>
        <begin position="328"/>
        <end position="346"/>
    </location>
</feature>
<dbReference type="KEGG" id="ngr:NAEGRDRAFT_59605"/>
<keyword evidence="3 6" id="KW-1133">Transmembrane helix</keyword>